<evidence type="ECO:0000313" key="1">
    <source>
        <dbReference type="EMBL" id="PIA34491.1"/>
    </source>
</evidence>
<proteinExistence type="predicted"/>
<dbReference type="EMBL" id="KZ305054">
    <property type="protein sequence ID" value="PIA34491.1"/>
    <property type="molecule type" value="Genomic_DNA"/>
</dbReference>
<sequence length="66" mass="8021">MQIYSHVIHQRRAVYYCYRKLTCHATVMHNKIIDYSHTHRLNFSFYDLTSHASNGYNIKINKPYEK</sequence>
<dbReference type="InParanoid" id="A0A2G5CT87"/>
<dbReference type="AlphaFoldDB" id="A0A2G5CT87"/>
<dbReference type="Proteomes" id="UP000230069">
    <property type="component" value="Unassembled WGS sequence"/>
</dbReference>
<organism evidence="1 2">
    <name type="scientific">Aquilegia coerulea</name>
    <name type="common">Rocky mountain columbine</name>
    <dbReference type="NCBI Taxonomy" id="218851"/>
    <lineage>
        <taxon>Eukaryota</taxon>
        <taxon>Viridiplantae</taxon>
        <taxon>Streptophyta</taxon>
        <taxon>Embryophyta</taxon>
        <taxon>Tracheophyta</taxon>
        <taxon>Spermatophyta</taxon>
        <taxon>Magnoliopsida</taxon>
        <taxon>Ranunculales</taxon>
        <taxon>Ranunculaceae</taxon>
        <taxon>Thalictroideae</taxon>
        <taxon>Aquilegia</taxon>
    </lineage>
</organism>
<reference evidence="1 2" key="1">
    <citation type="submission" date="2017-09" db="EMBL/GenBank/DDBJ databases">
        <title>WGS assembly of Aquilegia coerulea Goldsmith.</title>
        <authorList>
            <person name="Hodges S."/>
            <person name="Kramer E."/>
            <person name="Nordborg M."/>
            <person name="Tomkins J."/>
            <person name="Borevitz J."/>
            <person name="Derieg N."/>
            <person name="Yan J."/>
            <person name="Mihaltcheva S."/>
            <person name="Hayes R.D."/>
            <person name="Rokhsar D."/>
        </authorList>
    </citation>
    <scope>NUCLEOTIDE SEQUENCE [LARGE SCALE GENOMIC DNA]</scope>
    <source>
        <strain evidence="2">cv. Goldsmith</strain>
    </source>
</reference>
<protein>
    <submittedName>
        <fullName evidence="1">Uncharacterized protein</fullName>
    </submittedName>
</protein>
<name>A0A2G5CT87_AQUCA</name>
<keyword evidence="2" id="KW-1185">Reference proteome</keyword>
<evidence type="ECO:0000313" key="2">
    <source>
        <dbReference type="Proteomes" id="UP000230069"/>
    </source>
</evidence>
<gene>
    <name evidence="1" type="ORF">AQUCO_03700041v1</name>
</gene>
<accession>A0A2G5CT87</accession>